<evidence type="ECO:0000313" key="3">
    <source>
        <dbReference type="Proteomes" id="UP000011713"/>
    </source>
</evidence>
<feature type="chain" id="PRO_5004048584" description="RxLR effector candidate protein" evidence="1">
    <location>
        <begin position="27"/>
        <end position="238"/>
    </location>
</feature>
<dbReference type="VEuPathDB" id="FungiDB:HpaG802865"/>
<evidence type="ECO:0000313" key="2">
    <source>
        <dbReference type="EnsemblProtists" id="HpaP802865"/>
    </source>
</evidence>
<keyword evidence="1" id="KW-0732">Signal</keyword>
<accession>M4B9A6</accession>
<keyword evidence="3" id="KW-1185">Reference proteome</keyword>
<protein>
    <recommendedName>
        <fullName evidence="4">RxLR effector candidate protein</fullName>
    </recommendedName>
</protein>
<dbReference type="AlphaFoldDB" id="M4B9A6"/>
<reference evidence="3" key="1">
    <citation type="journal article" date="2010" name="Science">
        <title>Signatures of adaptation to obligate biotrophy in the Hyaloperonospora arabidopsidis genome.</title>
        <authorList>
            <person name="Baxter L."/>
            <person name="Tripathy S."/>
            <person name="Ishaque N."/>
            <person name="Boot N."/>
            <person name="Cabral A."/>
            <person name="Kemen E."/>
            <person name="Thines M."/>
            <person name="Ah-Fong A."/>
            <person name="Anderson R."/>
            <person name="Badejoko W."/>
            <person name="Bittner-Eddy P."/>
            <person name="Boore J.L."/>
            <person name="Chibucos M.C."/>
            <person name="Coates M."/>
            <person name="Dehal P."/>
            <person name="Delehaunty K."/>
            <person name="Dong S."/>
            <person name="Downton P."/>
            <person name="Dumas B."/>
            <person name="Fabro G."/>
            <person name="Fronick C."/>
            <person name="Fuerstenberg S.I."/>
            <person name="Fulton L."/>
            <person name="Gaulin E."/>
            <person name="Govers F."/>
            <person name="Hughes L."/>
            <person name="Humphray S."/>
            <person name="Jiang R.H."/>
            <person name="Judelson H."/>
            <person name="Kamoun S."/>
            <person name="Kyung K."/>
            <person name="Meijer H."/>
            <person name="Minx P."/>
            <person name="Morris P."/>
            <person name="Nelson J."/>
            <person name="Phuntumart V."/>
            <person name="Qutob D."/>
            <person name="Rehmany A."/>
            <person name="Rougon-Cardoso A."/>
            <person name="Ryden P."/>
            <person name="Torto-Alalibo T."/>
            <person name="Studholme D."/>
            <person name="Wang Y."/>
            <person name="Win J."/>
            <person name="Wood J."/>
            <person name="Clifton S.W."/>
            <person name="Rogers J."/>
            <person name="Van den Ackerveken G."/>
            <person name="Jones J.D."/>
            <person name="McDowell J.M."/>
            <person name="Beynon J."/>
            <person name="Tyler B.M."/>
        </authorList>
    </citation>
    <scope>NUCLEOTIDE SEQUENCE [LARGE SCALE GENOMIC DNA]</scope>
    <source>
        <strain evidence="3">Emoy2</strain>
    </source>
</reference>
<dbReference type="HOGENOM" id="CLU_1167781_0_0_1"/>
<name>M4B9A6_HYAAE</name>
<reference evidence="2" key="2">
    <citation type="submission" date="2015-06" db="UniProtKB">
        <authorList>
            <consortium name="EnsemblProtists"/>
        </authorList>
    </citation>
    <scope>IDENTIFICATION</scope>
    <source>
        <strain evidence="2">Emoy2</strain>
    </source>
</reference>
<dbReference type="Proteomes" id="UP000011713">
    <property type="component" value="Unassembled WGS sequence"/>
</dbReference>
<feature type="signal peptide" evidence="1">
    <location>
        <begin position="1"/>
        <end position="26"/>
    </location>
</feature>
<dbReference type="EnsemblProtists" id="HpaT802865">
    <property type="protein sequence ID" value="HpaP802865"/>
    <property type="gene ID" value="HpaG802865"/>
</dbReference>
<dbReference type="EMBL" id="JH598009">
    <property type="status" value="NOT_ANNOTATED_CDS"/>
    <property type="molecule type" value="Genomic_DNA"/>
</dbReference>
<sequence length="238" mass="27421">MIAPGKLILTAAFALFLLDDADFATATLLLRSTFDDRTREDARSLRASERAVGKNLKLEEERMNTSTMSSVLVNLATSHPFTAHERLVEMEVLAKLSGKLTKSDNTKWLNKHVKSSKKKRDARYTQWVDDTTPEGLEAALHAFDLKHNAAQQTLQEFREHFAVDQWKKLGWDGTHKWFEDLNSELIGLKRYDWKILNNMYPKELELMLGRLRGFIDDTVANSVYTRYKELHDGVYEVS</sequence>
<dbReference type="InParanoid" id="M4B9A6"/>
<organism evidence="2 3">
    <name type="scientific">Hyaloperonospora arabidopsidis (strain Emoy2)</name>
    <name type="common">Downy mildew agent</name>
    <name type="synonym">Peronospora arabidopsidis</name>
    <dbReference type="NCBI Taxonomy" id="559515"/>
    <lineage>
        <taxon>Eukaryota</taxon>
        <taxon>Sar</taxon>
        <taxon>Stramenopiles</taxon>
        <taxon>Oomycota</taxon>
        <taxon>Peronosporomycetes</taxon>
        <taxon>Peronosporales</taxon>
        <taxon>Peronosporaceae</taxon>
        <taxon>Hyaloperonospora</taxon>
    </lineage>
</organism>
<evidence type="ECO:0000256" key="1">
    <source>
        <dbReference type="SAM" id="SignalP"/>
    </source>
</evidence>
<proteinExistence type="predicted"/>
<evidence type="ECO:0008006" key="4">
    <source>
        <dbReference type="Google" id="ProtNLM"/>
    </source>
</evidence>